<gene>
    <name evidence="1" type="ORF">BO66DRAFT_408649</name>
</gene>
<keyword evidence="2" id="KW-1185">Reference proteome</keyword>
<name>A0ACD1HJY9_9EURO</name>
<evidence type="ECO:0000313" key="1">
    <source>
        <dbReference type="EMBL" id="RAH73735.1"/>
    </source>
</evidence>
<dbReference type="EMBL" id="KZ824938">
    <property type="protein sequence ID" value="RAH73735.1"/>
    <property type="molecule type" value="Genomic_DNA"/>
</dbReference>
<sequence>MEHQAAHDELVSQFCAMSGTDAAVAQEYLAASEWDLEAAVTEFFAEQDEAMQGANTGSGQRLGAETGPVAGRTLGGSSSQSPSTTPQPSSSRRTGPKKRFATLGDFASGAGESSEEEDSVNQDFFAGGEKSGLAVQNPDDIKKKIIEKAKRTQPPSSDEPSRQSHFTGTARTLGGDDAPSRVIEAPSAPATQVPQRVQRTLHFWADGFSVDDGELYRSDDPRNAEILEGIRQGRAPLSIMNVQSGQEVDVEINQHEEKYVKPKPKYKPFSGQGQRLGSPTPGVSTSAAAPAPAPAPASQASEPPKPTVDESQPTITLQIRLGDGTRLTSRFNTTHTIGDVYEFVSASSPASQSRPWVLMTTFPSKDLTDKGAVLGEMADFKRGGVVVQKKPEDASGRSQERGAGYATNISDREQVLSGKGGVGKSSVTLQLALALSLQGKSVGILDIDLTGPSIPRLVGLEDAKITQAPGGWLPVPVHTAVDAPAPASASPSPSPSPSPPSPTSTTTTTPAQDHHQEPTTSPPSTPRGPLHCMSLGFLLRSRSDAVIWRGPKKTAMIRQFLSDVLWGETDYLLVDTPPGTSDEHIALAEQLLTLCSTGPSPSPANAPQSPATQATPPRLAGAILVTTPQAIATSDVRKEVNFCVKTQIPTLGVIENMSGYTCPCCGEVTNLFSSGGGEVMAREMGVRFLGSVPVDVGFGALVEGRGIGADGEGSDLEEDEEEQEKEKEKEKVDDDRPLVEKYREGWSYARFEGFARTLIAEIEG</sequence>
<organism evidence="1 2">
    <name type="scientific">Aspergillus aculeatinus CBS 121060</name>
    <dbReference type="NCBI Taxonomy" id="1448322"/>
    <lineage>
        <taxon>Eukaryota</taxon>
        <taxon>Fungi</taxon>
        <taxon>Dikarya</taxon>
        <taxon>Ascomycota</taxon>
        <taxon>Pezizomycotina</taxon>
        <taxon>Eurotiomycetes</taxon>
        <taxon>Eurotiomycetidae</taxon>
        <taxon>Eurotiales</taxon>
        <taxon>Aspergillaceae</taxon>
        <taxon>Aspergillus</taxon>
        <taxon>Aspergillus subgen. Circumdati</taxon>
    </lineage>
</organism>
<proteinExistence type="predicted"/>
<dbReference type="Proteomes" id="UP000249661">
    <property type="component" value="Unassembled WGS sequence"/>
</dbReference>
<keyword evidence="1" id="KW-0378">Hydrolase</keyword>
<reference evidence="1" key="1">
    <citation type="submission" date="2018-02" db="EMBL/GenBank/DDBJ databases">
        <title>The genomes of Aspergillus section Nigri reveals drivers in fungal speciation.</title>
        <authorList>
            <consortium name="DOE Joint Genome Institute"/>
            <person name="Vesth T.C."/>
            <person name="Nybo J."/>
            <person name="Theobald S."/>
            <person name="Brandl J."/>
            <person name="Frisvad J.C."/>
            <person name="Nielsen K.F."/>
            <person name="Lyhne E.K."/>
            <person name="Kogle M.E."/>
            <person name="Kuo A."/>
            <person name="Riley R."/>
            <person name="Clum A."/>
            <person name="Nolan M."/>
            <person name="Lipzen A."/>
            <person name="Salamov A."/>
            <person name="Henrissat B."/>
            <person name="Wiebenga A."/>
            <person name="De vries R.P."/>
            <person name="Grigoriev I.V."/>
            <person name="Mortensen U.H."/>
            <person name="Andersen M.R."/>
            <person name="Baker S.E."/>
        </authorList>
    </citation>
    <scope>NUCLEOTIDE SEQUENCE</scope>
    <source>
        <strain evidence="1">CBS 121060</strain>
    </source>
</reference>
<evidence type="ECO:0000313" key="2">
    <source>
        <dbReference type="Proteomes" id="UP000249661"/>
    </source>
</evidence>
<protein>
    <submittedName>
        <fullName evidence="1">P-loop containing nucleoside triphosphate hydrolase protein</fullName>
    </submittedName>
</protein>
<accession>A0ACD1HJY9</accession>